<dbReference type="Pfam" id="PF00069">
    <property type="entry name" value="Pkinase"/>
    <property type="match status" value="1"/>
</dbReference>
<dbReference type="OrthoDB" id="9813021at2"/>
<keyword evidence="3" id="KW-0418">Kinase</keyword>
<accession>A0A5P8E6I2</accession>
<keyword evidence="6" id="KW-0472">Membrane</keyword>
<evidence type="ECO:0000256" key="1">
    <source>
        <dbReference type="ARBA" id="ARBA00022679"/>
    </source>
</evidence>
<dbReference type="InterPro" id="IPR000719">
    <property type="entry name" value="Prot_kinase_dom"/>
</dbReference>
<organism evidence="8 9">
    <name type="scientific">Pseudoprevotella muciniphila</name>
    <dbReference type="NCBI Taxonomy" id="2133944"/>
    <lineage>
        <taxon>Bacteria</taxon>
        <taxon>Pseudomonadati</taxon>
        <taxon>Bacteroidota</taxon>
        <taxon>Bacteroidia</taxon>
        <taxon>Bacteroidales</taxon>
        <taxon>Prevotellaceae</taxon>
        <taxon>Pseudoprevotella</taxon>
    </lineage>
</organism>
<dbReference type="PANTHER" id="PTHR43289">
    <property type="entry name" value="MITOGEN-ACTIVATED PROTEIN KINASE KINASE KINASE 20-RELATED"/>
    <property type="match status" value="1"/>
</dbReference>
<feature type="region of interest" description="Disordered" evidence="5">
    <location>
        <begin position="201"/>
        <end position="228"/>
    </location>
</feature>
<proteinExistence type="predicted"/>
<dbReference type="Gene3D" id="1.10.510.10">
    <property type="entry name" value="Transferase(Phosphotransferase) domain 1"/>
    <property type="match status" value="1"/>
</dbReference>
<dbReference type="Proteomes" id="UP000249375">
    <property type="component" value="Chromosome"/>
</dbReference>
<protein>
    <recommendedName>
        <fullName evidence="7">Protein kinase domain-containing protein</fullName>
    </recommendedName>
</protein>
<keyword evidence="9" id="KW-1185">Reference proteome</keyword>
<feature type="region of interest" description="Disordered" evidence="5">
    <location>
        <begin position="372"/>
        <end position="427"/>
    </location>
</feature>
<feature type="domain" description="Protein kinase" evidence="7">
    <location>
        <begin position="30"/>
        <end position="303"/>
    </location>
</feature>
<keyword evidence="1" id="KW-0808">Transferase</keyword>
<gene>
    <name evidence="8" type="ORF">C7Y71_005940</name>
</gene>
<evidence type="ECO:0000256" key="6">
    <source>
        <dbReference type="SAM" id="Phobius"/>
    </source>
</evidence>
<keyword evidence="4" id="KW-0067">ATP-binding</keyword>
<evidence type="ECO:0000256" key="2">
    <source>
        <dbReference type="ARBA" id="ARBA00022741"/>
    </source>
</evidence>
<dbReference type="KEGG" id="alq:C7Y71_005940"/>
<evidence type="ECO:0000256" key="3">
    <source>
        <dbReference type="ARBA" id="ARBA00022777"/>
    </source>
</evidence>
<dbReference type="SMART" id="SM00220">
    <property type="entry name" value="S_TKc"/>
    <property type="match status" value="1"/>
</dbReference>
<dbReference type="InterPro" id="IPR011009">
    <property type="entry name" value="Kinase-like_dom_sf"/>
</dbReference>
<dbReference type="EMBL" id="CP033459">
    <property type="protein sequence ID" value="QFQ12591.1"/>
    <property type="molecule type" value="Genomic_DNA"/>
</dbReference>
<dbReference type="GO" id="GO:0004674">
    <property type="term" value="F:protein serine/threonine kinase activity"/>
    <property type="evidence" value="ECO:0007669"/>
    <property type="project" value="TreeGrafter"/>
</dbReference>
<dbReference type="AlphaFoldDB" id="A0A5P8E6I2"/>
<keyword evidence="2" id="KW-0547">Nucleotide-binding</keyword>
<sequence>MKKQKTMAKSANFNVEEMLPLGTEINHGKYRIDSYLSQSRYSNTYIATRLDETKEKVVIKEFYVSGITGRAGNNITVGVYDAKYQDYFQYQRERFKIGAGRIKSLANPAIVKILDCFEDEGTAYYVMRMIEGETLSKRMKRLGKPFSVNAMSRYLDSLSTALEDIHGHKLVHLNINPDNVIIDGSDHAVLIGFNPGRDISNELTPGQIPEELPKNDNGSYSPLEQINGDNEKIGAKTDIYGLGMLLYNCLTGKVPPTADEIADPNAMKYDERVTPQMQHLIARMTNPNWENRMASIEDVLRYLGTEITYTGGGNDNGGSRRGAQIVFILFVLAVLGAIVFGIVRMCSSDSDEDNIVIMDGGTPEQVHDIQKNAEEKKDTVDANKTEAGQKEEVKKEEEKPAPEATEQKTEEAKQPEQQPAPALSGETEYLKKNDVWSSSTNANSKSLVSAIQKGEADGILNHPYSKLNDKTRQNGYWLQIVDRVKEMKAQGRDAELKAALQSVYKDPLNLREVNDKLARMKK</sequence>
<feature type="compositionally biased region" description="Basic and acidic residues" evidence="5">
    <location>
        <begin position="372"/>
        <end position="414"/>
    </location>
</feature>
<reference evidence="8 9" key="1">
    <citation type="submission" date="2018-11" db="EMBL/GenBank/DDBJ databases">
        <authorList>
            <person name="Na S.W."/>
            <person name="Baik M."/>
        </authorList>
    </citation>
    <scope>NUCLEOTIDE SEQUENCE [LARGE SCALE GENOMIC DNA]</scope>
    <source>
        <strain evidence="8 9">E39</strain>
    </source>
</reference>
<keyword evidence="6" id="KW-0812">Transmembrane</keyword>
<keyword evidence="6" id="KW-1133">Transmembrane helix</keyword>
<evidence type="ECO:0000259" key="7">
    <source>
        <dbReference type="PROSITE" id="PS50011"/>
    </source>
</evidence>
<evidence type="ECO:0000256" key="5">
    <source>
        <dbReference type="SAM" id="MobiDB-lite"/>
    </source>
</evidence>
<feature type="compositionally biased region" description="Polar residues" evidence="5">
    <location>
        <begin position="216"/>
        <end position="228"/>
    </location>
</feature>
<name>A0A5P8E6I2_9BACT</name>
<dbReference type="PROSITE" id="PS50011">
    <property type="entry name" value="PROTEIN_KINASE_DOM"/>
    <property type="match status" value="1"/>
</dbReference>
<evidence type="ECO:0000256" key="4">
    <source>
        <dbReference type="ARBA" id="ARBA00022840"/>
    </source>
</evidence>
<evidence type="ECO:0000313" key="9">
    <source>
        <dbReference type="Proteomes" id="UP000249375"/>
    </source>
</evidence>
<feature type="transmembrane region" description="Helical" evidence="6">
    <location>
        <begin position="325"/>
        <end position="343"/>
    </location>
</feature>
<dbReference type="GO" id="GO:0005524">
    <property type="term" value="F:ATP binding"/>
    <property type="evidence" value="ECO:0007669"/>
    <property type="project" value="UniProtKB-KW"/>
</dbReference>
<evidence type="ECO:0000313" key="8">
    <source>
        <dbReference type="EMBL" id="QFQ12591.1"/>
    </source>
</evidence>
<dbReference type="PANTHER" id="PTHR43289:SF34">
    <property type="entry name" value="SERINE_THREONINE-PROTEIN KINASE YBDM-RELATED"/>
    <property type="match status" value="1"/>
</dbReference>
<dbReference type="SUPFAM" id="SSF56112">
    <property type="entry name" value="Protein kinase-like (PK-like)"/>
    <property type="match status" value="1"/>
</dbReference>
<dbReference type="Gene3D" id="3.30.200.20">
    <property type="entry name" value="Phosphorylase Kinase, domain 1"/>
    <property type="match status" value="1"/>
</dbReference>